<accession>A0ABP1ELP8</accession>
<evidence type="ECO:0000313" key="1">
    <source>
        <dbReference type="EMBL" id="CAL2085126.1"/>
    </source>
</evidence>
<dbReference type="InterPro" id="IPR051411">
    <property type="entry name" value="Polyketide_trans_af380"/>
</dbReference>
<reference evidence="1 2" key="1">
    <citation type="submission" date="2024-05" db="EMBL/GenBank/DDBJ databases">
        <authorList>
            <person name="Duchaud E."/>
        </authorList>
    </citation>
    <scope>NUCLEOTIDE SEQUENCE [LARGE SCALE GENOMIC DNA]</scope>
    <source>
        <strain evidence="1">Ena-SAMPLE-TAB-13-05-2024-13:56:06:370-140302</strain>
    </source>
</reference>
<sequence>MKLQAGKNSVHFTSFGVQLAGDLYLPEGFDPSKKYKAIVGASPFPQVKGQIPAIYGPEMAARGFIYLGFDYLGMGDSPALPGEFKKTRYMFRLIENTWDAVSYLGTLPFVGEIYGLGVCQGGSIIASAAVTDHRIKKIATVSGMMAADAFQWGNKDIVNMMIAGANTSKQKMYETEEADYTWPIVLQDHMTREEFVATGTPMAEDTYNFYGKDGVAGPGKVEHFTCEHIGDQAMQSLISIAEHYADKIAQPTLVIYGKNASTAICSTAFIDKLANEHEVLAFDKFSHVDFYWKPEAVKISTDAVADFFNK</sequence>
<dbReference type="RefSeq" id="WP_348711901.1">
    <property type="nucleotide sequence ID" value="NZ_CAXIXY010000004.1"/>
</dbReference>
<keyword evidence="1" id="KW-0378">Hydrolase</keyword>
<dbReference type="SUPFAM" id="SSF53474">
    <property type="entry name" value="alpha/beta-Hydrolases"/>
    <property type="match status" value="1"/>
</dbReference>
<keyword evidence="2" id="KW-1185">Reference proteome</keyword>
<evidence type="ECO:0000313" key="2">
    <source>
        <dbReference type="Proteomes" id="UP001497416"/>
    </source>
</evidence>
<dbReference type="EMBL" id="CAXIXY010000004">
    <property type="protein sequence ID" value="CAL2085126.1"/>
    <property type="molecule type" value="Genomic_DNA"/>
</dbReference>
<comment type="caution">
    <text evidence="1">The sequence shown here is derived from an EMBL/GenBank/DDBJ whole genome shotgun (WGS) entry which is preliminary data.</text>
</comment>
<proteinExistence type="predicted"/>
<organism evidence="1 2">
    <name type="scientific">Tenacibaculum platacis</name>
    <dbReference type="NCBI Taxonomy" id="3137852"/>
    <lineage>
        <taxon>Bacteria</taxon>
        <taxon>Pseudomonadati</taxon>
        <taxon>Bacteroidota</taxon>
        <taxon>Flavobacteriia</taxon>
        <taxon>Flavobacteriales</taxon>
        <taxon>Flavobacteriaceae</taxon>
        <taxon>Tenacibaculum</taxon>
    </lineage>
</organism>
<name>A0ABP1ELP8_9FLAO</name>
<dbReference type="Gene3D" id="1.10.10.800">
    <property type="match status" value="1"/>
</dbReference>
<dbReference type="Gene3D" id="3.40.50.1820">
    <property type="entry name" value="alpha/beta hydrolase"/>
    <property type="match status" value="1"/>
</dbReference>
<protein>
    <submittedName>
        <fullName evidence="1">Alpha/beta hydrolase</fullName>
    </submittedName>
</protein>
<dbReference type="PANTHER" id="PTHR47751:SF1">
    <property type="entry name" value="SUPERFAMILY HYDROLASE, PUTATIVE (AFU_ORTHOLOGUE AFUA_2G16580)-RELATED"/>
    <property type="match status" value="1"/>
</dbReference>
<dbReference type="PANTHER" id="PTHR47751">
    <property type="entry name" value="SUPERFAMILY HYDROLASE, PUTATIVE (AFU_ORTHOLOGUE AFUA_2G16580)-RELATED"/>
    <property type="match status" value="1"/>
</dbReference>
<dbReference type="InterPro" id="IPR029058">
    <property type="entry name" value="AB_hydrolase_fold"/>
</dbReference>
<dbReference type="Proteomes" id="UP001497416">
    <property type="component" value="Unassembled WGS sequence"/>
</dbReference>
<dbReference type="GO" id="GO:0016787">
    <property type="term" value="F:hydrolase activity"/>
    <property type="evidence" value="ECO:0007669"/>
    <property type="project" value="UniProtKB-KW"/>
</dbReference>
<gene>
    <name evidence="1" type="ORF">T190607A01A_20421</name>
</gene>